<reference evidence="2" key="1">
    <citation type="journal article" date="2020" name="Stud. Mycol.">
        <title>101 Dothideomycetes genomes: a test case for predicting lifestyles and emergence of pathogens.</title>
        <authorList>
            <person name="Haridas S."/>
            <person name="Albert R."/>
            <person name="Binder M."/>
            <person name="Bloem J."/>
            <person name="Labutti K."/>
            <person name="Salamov A."/>
            <person name="Andreopoulos B."/>
            <person name="Baker S."/>
            <person name="Barry K."/>
            <person name="Bills G."/>
            <person name="Bluhm B."/>
            <person name="Cannon C."/>
            <person name="Castanera R."/>
            <person name="Culley D."/>
            <person name="Daum C."/>
            <person name="Ezra D."/>
            <person name="Gonzalez J."/>
            <person name="Henrissat B."/>
            <person name="Kuo A."/>
            <person name="Liang C."/>
            <person name="Lipzen A."/>
            <person name="Lutzoni F."/>
            <person name="Magnuson J."/>
            <person name="Mondo S."/>
            <person name="Nolan M."/>
            <person name="Ohm R."/>
            <person name="Pangilinan J."/>
            <person name="Park H.-J."/>
            <person name="Ramirez L."/>
            <person name="Alfaro M."/>
            <person name="Sun H."/>
            <person name="Tritt A."/>
            <person name="Yoshinaga Y."/>
            <person name="Zwiers L.-H."/>
            <person name="Turgeon B."/>
            <person name="Goodwin S."/>
            <person name="Spatafora J."/>
            <person name="Crous P."/>
            <person name="Grigoriev I."/>
        </authorList>
    </citation>
    <scope>NUCLEOTIDE SEQUENCE</scope>
    <source>
        <strain evidence="2">CBS 122367</strain>
    </source>
</reference>
<dbReference type="OrthoDB" id="9981319at2759"/>
<gene>
    <name evidence="2" type="ORF">K458DRAFT_290325</name>
</gene>
<dbReference type="Proteomes" id="UP000799291">
    <property type="component" value="Unassembled WGS sequence"/>
</dbReference>
<organism evidence="2 3">
    <name type="scientific">Lentithecium fluviatile CBS 122367</name>
    <dbReference type="NCBI Taxonomy" id="1168545"/>
    <lineage>
        <taxon>Eukaryota</taxon>
        <taxon>Fungi</taxon>
        <taxon>Dikarya</taxon>
        <taxon>Ascomycota</taxon>
        <taxon>Pezizomycotina</taxon>
        <taxon>Dothideomycetes</taxon>
        <taxon>Pleosporomycetidae</taxon>
        <taxon>Pleosporales</taxon>
        <taxon>Massarineae</taxon>
        <taxon>Lentitheciaceae</taxon>
        <taxon>Lentithecium</taxon>
    </lineage>
</organism>
<protein>
    <submittedName>
        <fullName evidence="2">Uncharacterized protein</fullName>
    </submittedName>
</protein>
<dbReference type="Gene3D" id="3.30.429.10">
    <property type="entry name" value="Macrophage Migration Inhibitory Factor"/>
    <property type="match status" value="1"/>
</dbReference>
<evidence type="ECO:0000256" key="1">
    <source>
        <dbReference type="SAM" id="MobiDB-lite"/>
    </source>
</evidence>
<feature type="non-terminal residue" evidence="2">
    <location>
        <position position="1"/>
    </location>
</feature>
<proteinExistence type="predicted"/>
<dbReference type="AlphaFoldDB" id="A0A6G1JJS3"/>
<dbReference type="InterPro" id="IPR014347">
    <property type="entry name" value="Tautomerase/MIF_sf"/>
</dbReference>
<dbReference type="EMBL" id="MU005571">
    <property type="protein sequence ID" value="KAF2690471.1"/>
    <property type="molecule type" value="Genomic_DNA"/>
</dbReference>
<feature type="region of interest" description="Disordered" evidence="1">
    <location>
        <begin position="87"/>
        <end position="108"/>
    </location>
</feature>
<accession>A0A6G1JJS3</accession>
<name>A0A6G1JJS3_9PLEO</name>
<keyword evidence="3" id="KW-1185">Reference proteome</keyword>
<evidence type="ECO:0000313" key="3">
    <source>
        <dbReference type="Proteomes" id="UP000799291"/>
    </source>
</evidence>
<sequence>PTNYIHAHLRPRGPNTRPTLISITQSLTQIWNSLLQPTKPGSLDDPRALHNVFLMEDIAAGAEQGFVLPLAGEDAQWAEENMQEFRRRAEDGEEGMRRLVEEVGRSTS</sequence>
<evidence type="ECO:0000313" key="2">
    <source>
        <dbReference type="EMBL" id="KAF2690471.1"/>
    </source>
</evidence>